<evidence type="ECO:0000259" key="6">
    <source>
        <dbReference type="SMART" id="SM00827"/>
    </source>
</evidence>
<comment type="similarity">
    <text evidence="4">Belongs to the fabD family.</text>
</comment>
<dbReference type="EMBL" id="CP162551">
    <property type="protein sequence ID" value="XDI36615.1"/>
    <property type="molecule type" value="Genomic_DNA"/>
</dbReference>
<dbReference type="InterPro" id="IPR016036">
    <property type="entry name" value="Malonyl_transacylase_ACP-bd"/>
</dbReference>
<dbReference type="RefSeq" id="WP_368504033.1">
    <property type="nucleotide sequence ID" value="NZ_CP162551.1"/>
</dbReference>
<dbReference type="InterPro" id="IPR004410">
    <property type="entry name" value="Malonyl_CoA-ACP_transAc_FabD"/>
</dbReference>
<sequence length="315" mass="33914">MRKIAFLFPGQGSQAVGMGVDLVETEAACKEIFTRADQRLGYSLSEIMANGPEEKLRRTEHTQPALVTMSVAVLELLKEANISPDYVAGHSLGEYSALVAARALSFEDAVYAVRNRGLFMEEAVPFGEGAMAAVLGMTVEALEEVCKEVQSQGHVAELANLNCPGQIVISGSSEGVSLASELAKEKGAKRVIPLQVSGPFHSSLMKPAADKLAAILDELTISDASIPVISNVTAKEQTNADEIKVKLVEQVYSTVRWEETIRTLLDQGVDTFIEVGSGNVLTGLVKKVNRRSQAFAVNDRESLHKVIEKLEGVTE</sequence>
<comment type="catalytic activity">
    <reaction evidence="3 4">
        <text>holo-[ACP] + malonyl-CoA = malonyl-[ACP] + CoA</text>
        <dbReference type="Rhea" id="RHEA:41792"/>
        <dbReference type="Rhea" id="RHEA-COMP:9623"/>
        <dbReference type="Rhea" id="RHEA-COMP:9685"/>
        <dbReference type="ChEBI" id="CHEBI:57287"/>
        <dbReference type="ChEBI" id="CHEBI:57384"/>
        <dbReference type="ChEBI" id="CHEBI:64479"/>
        <dbReference type="ChEBI" id="CHEBI:78449"/>
        <dbReference type="EC" id="2.3.1.39"/>
    </reaction>
</comment>
<evidence type="ECO:0000256" key="3">
    <source>
        <dbReference type="ARBA" id="ARBA00048462"/>
    </source>
</evidence>
<dbReference type="NCBIfam" id="TIGR00128">
    <property type="entry name" value="fabD"/>
    <property type="match status" value="1"/>
</dbReference>
<dbReference type="EC" id="2.3.1.39" evidence="4"/>
<dbReference type="SMART" id="SM00827">
    <property type="entry name" value="PKS_AT"/>
    <property type="match status" value="1"/>
</dbReference>
<feature type="domain" description="Malonyl-CoA:ACP transacylase (MAT)" evidence="6">
    <location>
        <begin position="7"/>
        <end position="302"/>
    </location>
</feature>
<dbReference type="GO" id="GO:0004314">
    <property type="term" value="F:[acyl-carrier-protein] S-malonyltransferase activity"/>
    <property type="evidence" value="ECO:0007669"/>
    <property type="project" value="UniProtKB-EC"/>
</dbReference>
<dbReference type="GO" id="GO:0005829">
    <property type="term" value="C:cytosol"/>
    <property type="evidence" value="ECO:0007669"/>
    <property type="project" value="TreeGrafter"/>
</dbReference>
<dbReference type="Gene3D" id="3.30.70.250">
    <property type="entry name" value="Malonyl-CoA ACP transacylase, ACP-binding"/>
    <property type="match status" value="1"/>
</dbReference>
<evidence type="ECO:0000256" key="1">
    <source>
        <dbReference type="ARBA" id="ARBA00022679"/>
    </source>
</evidence>
<reference evidence="7" key="1">
    <citation type="submission" date="2024-07" db="EMBL/GenBank/DDBJ databases">
        <title>Identification and characteristics of an arsenic-resistant bacterial isolate, which belongs to a novel species.</title>
        <authorList>
            <person name="Juszczyk A."/>
            <person name="Kowalczyk A."/>
            <person name="Was K."/>
            <person name="Kosowicz W."/>
            <person name="Budzyn A."/>
            <person name="Latowski D."/>
        </authorList>
    </citation>
    <scope>NUCLEOTIDE SEQUENCE</scope>
    <source>
        <strain evidence="7">As8PL</strain>
    </source>
</reference>
<protein>
    <recommendedName>
        <fullName evidence="4">Malonyl CoA-acyl carrier protein transacylase</fullName>
        <ecNumber evidence="4">2.3.1.39</ecNumber>
    </recommendedName>
</protein>
<dbReference type="PANTHER" id="PTHR42681:SF1">
    <property type="entry name" value="MALONYL-COA-ACYL CARRIER PROTEIN TRANSACYLASE, MITOCHONDRIAL"/>
    <property type="match status" value="1"/>
</dbReference>
<dbReference type="InterPro" id="IPR001227">
    <property type="entry name" value="Ac_transferase_dom_sf"/>
</dbReference>
<dbReference type="InterPro" id="IPR016035">
    <property type="entry name" value="Acyl_Trfase/lysoPLipase"/>
</dbReference>
<feature type="active site" evidence="5">
    <location>
        <position position="91"/>
    </location>
</feature>
<dbReference type="InterPro" id="IPR050858">
    <property type="entry name" value="Mal-CoA-ACP_Trans/PKS_FabD"/>
</dbReference>
<dbReference type="Pfam" id="PF00698">
    <property type="entry name" value="Acyl_transf_1"/>
    <property type="match status" value="1"/>
</dbReference>
<keyword evidence="1 4" id="KW-0808">Transferase</keyword>
<dbReference type="InterPro" id="IPR014043">
    <property type="entry name" value="Acyl_transferase_dom"/>
</dbReference>
<dbReference type="SUPFAM" id="SSF55048">
    <property type="entry name" value="Probable ACP-binding domain of malonyl-CoA ACP transacylase"/>
    <property type="match status" value="1"/>
</dbReference>
<evidence type="ECO:0000313" key="7">
    <source>
        <dbReference type="EMBL" id="XDI36615.1"/>
    </source>
</evidence>
<proteinExistence type="inferred from homology"/>
<evidence type="ECO:0000256" key="5">
    <source>
        <dbReference type="PIRSR" id="PIRSR000446-1"/>
    </source>
</evidence>
<dbReference type="InterPro" id="IPR024925">
    <property type="entry name" value="Malonyl_CoA-ACP_transAc"/>
</dbReference>
<dbReference type="FunFam" id="3.30.70.250:FF:000001">
    <property type="entry name" value="Malonyl CoA-acyl carrier protein transacylase"/>
    <property type="match status" value="1"/>
</dbReference>
<evidence type="ECO:0000256" key="4">
    <source>
        <dbReference type="PIRNR" id="PIRNR000446"/>
    </source>
</evidence>
<keyword evidence="2 4" id="KW-0012">Acyltransferase</keyword>
<gene>
    <name evidence="7" type="primary">fabD</name>
    <name evidence="7" type="ORF">AB3N04_18365</name>
</gene>
<dbReference type="SUPFAM" id="SSF52151">
    <property type="entry name" value="FabD/lysophospholipase-like"/>
    <property type="match status" value="1"/>
</dbReference>
<dbReference type="Gene3D" id="3.40.366.10">
    <property type="entry name" value="Malonyl-Coenzyme A Acyl Carrier Protein, domain 2"/>
    <property type="match status" value="1"/>
</dbReference>
<organism evidence="7">
    <name type="scientific">Alkalihalophilus sp. As8PL</name>
    <dbReference type="NCBI Taxonomy" id="3237103"/>
    <lineage>
        <taxon>Bacteria</taxon>
        <taxon>Bacillati</taxon>
        <taxon>Bacillota</taxon>
        <taxon>Bacilli</taxon>
        <taxon>Bacillales</taxon>
        <taxon>Bacillaceae</taxon>
        <taxon>Alkalihalophilus</taxon>
    </lineage>
</organism>
<feature type="active site" evidence="5">
    <location>
        <position position="201"/>
    </location>
</feature>
<dbReference type="AlphaFoldDB" id="A0AB39BT08"/>
<dbReference type="GO" id="GO:0006633">
    <property type="term" value="P:fatty acid biosynthetic process"/>
    <property type="evidence" value="ECO:0007669"/>
    <property type="project" value="TreeGrafter"/>
</dbReference>
<name>A0AB39BT08_9BACI</name>
<evidence type="ECO:0000256" key="2">
    <source>
        <dbReference type="ARBA" id="ARBA00023315"/>
    </source>
</evidence>
<dbReference type="PIRSF" id="PIRSF000446">
    <property type="entry name" value="Mct"/>
    <property type="match status" value="1"/>
</dbReference>
<dbReference type="PANTHER" id="PTHR42681">
    <property type="entry name" value="MALONYL-COA-ACYL CARRIER PROTEIN TRANSACYLASE, MITOCHONDRIAL"/>
    <property type="match status" value="1"/>
</dbReference>
<accession>A0AB39BT08</accession>